<accession>A0A0B6Y0J2</accession>
<reference evidence="2" key="1">
    <citation type="submission" date="2014-12" db="EMBL/GenBank/DDBJ databases">
        <title>Insight into the proteome of Arion vulgaris.</title>
        <authorList>
            <person name="Aradska J."/>
            <person name="Bulat T."/>
            <person name="Smidak R."/>
            <person name="Sarate P."/>
            <person name="Gangsoo J."/>
            <person name="Sialana F."/>
            <person name="Bilban M."/>
            <person name="Lubec G."/>
        </authorList>
    </citation>
    <scope>NUCLEOTIDE SEQUENCE</scope>
    <source>
        <tissue evidence="2">Skin</tissue>
    </source>
</reference>
<sequence>RRSRERDYNQQRNERNKSRTDCEEATDESLNRKQILSWISMSADCSMLADWLPN</sequence>
<dbReference type="EMBL" id="HACG01002814">
    <property type="protein sequence ID" value="CEK49679.1"/>
    <property type="molecule type" value="Transcribed_RNA"/>
</dbReference>
<feature type="compositionally biased region" description="Basic and acidic residues" evidence="1">
    <location>
        <begin position="1"/>
        <end position="22"/>
    </location>
</feature>
<evidence type="ECO:0000256" key="1">
    <source>
        <dbReference type="SAM" id="MobiDB-lite"/>
    </source>
</evidence>
<gene>
    <name evidence="2" type="primary">ORF8505</name>
</gene>
<feature type="non-terminal residue" evidence="2">
    <location>
        <position position="1"/>
    </location>
</feature>
<name>A0A0B6Y0J2_9EUPU</name>
<proteinExistence type="predicted"/>
<dbReference type="AlphaFoldDB" id="A0A0B6Y0J2"/>
<feature type="region of interest" description="Disordered" evidence="1">
    <location>
        <begin position="1"/>
        <end position="26"/>
    </location>
</feature>
<protein>
    <submittedName>
        <fullName evidence="2">Uncharacterized protein</fullName>
    </submittedName>
</protein>
<evidence type="ECO:0000313" key="2">
    <source>
        <dbReference type="EMBL" id="CEK49679.1"/>
    </source>
</evidence>
<organism evidence="2">
    <name type="scientific">Arion vulgaris</name>
    <dbReference type="NCBI Taxonomy" id="1028688"/>
    <lineage>
        <taxon>Eukaryota</taxon>
        <taxon>Metazoa</taxon>
        <taxon>Spiralia</taxon>
        <taxon>Lophotrochozoa</taxon>
        <taxon>Mollusca</taxon>
        <taxon>Gastropoda</taxon>
        <taxon>Heterobranchia</taxon>
        <taxon>Euthyneura</taxon>
        <taxon>Panpulmonata</taxon>
        <taxon>Eupulmonata</taxon>
        <taxon>Stylommatophora</taxon>
        <taxon>Helicina</taxon>
        <taxon>Arionoidea</taxon>
        <taxon>Arionidae</taxon>
        <taxon>Arion</taxon>
    </lineage>
</organism>